<comment type="cofactor">
    <cofactor evidence="14 15">
        <name>Mn(2+)</name>
        <dbReference type="ChEBI" id="CHEBI:29035"/>
    </cofactor>
    <cofactor evidence="14 15">
        <name>Mg(2+)</name>
        <dbReference type="ChEBI" id="CHEBI:18420"/>
    </cofactor>
    <text evidence="14 15">Manganese or magnesium. Binds 1 divalent metal ion per monomer in the absence of substrate. May bind a second metal ion after substrate binding.</text>
</comment>
<comment type="cofactor">
    <cofactor evidence="2">
        <name>Mg(2+)</name>
        <dbReference type="ChEBI" id="CHEBI:18420"/>
    </cofactor>
</comment>
<comment type="subcellular location">
    <subcellularLocation>
        <location evidence="4 14">Cytoplasm</location>
    </subcellularLocation>
</comment>
<evidence type="ECO:0000313" key="19">
    <source>
        <dbReference type="Proteomes" id="UP000064007"/>
    </source>
</evidence>
<name>A0A0D6EWK4_9PROT</name>
<dbReference type="GO" id="GO:0032299">
    <property type="term" value="C:ribonuclease H2 complex"/>
    <property type="evidence" value="ECO:0007669"/>
    <property type="project" value="TreeGrafter"/>
</dbReference>
<dbReference type="FunFam" id="3.30.420.10:FF:000006">
    <property type="entry name" value="Ribonuclease HII"/>
    <property type="match status" value="1"/>
</dbReference>
<keyword evidence="19" id="KW-1185">Reference proteome</keyword>
<dbReference type="EMBL" id="LN827929">
    <property type="protein sequence ID" value="CEZ19663.1"/>
    <property type="molecule type" value="Genomic_DNA"/>
</dbReference>
<dbReference type="InterPro" id="IPR022898">
    <property type="entry name" value="RNase_HII"/>
</dbReference>
<dbReference type="EC" id="3.1.26.4" evidence="6 14"/>
<dbReference type="GO" id="GO:0004523">
    <property type="term" value="F:RNA-DNA hybrid ribonuclease activity"/>
    <property type="evidence" value="ECO:0007669"/>
    <property type="project" value="UniProtKB-UniRule"/>
</dbReference>
<dbReference type="STRING" id="1581557.BN1208_0777"/>
<dbReference type="InterPro" id="IPR012337">
    <property type="entry name" value="RNaseH-like_sf"/>
</dbReference>
<evidence type="ECO:0000256" key="8">
    <source>
        <dbReference type="ARBA" id="ARBA00022490"/>
    </source>
</evidence>
<evidence type="ECO:0000259" key="17">
    <source>
        <dbReference type="PROSITE" id="PS51975"/>
    </source>
</evidence>
<evidence type="ECO:0000313" key="18">
    <source>
        <dbReference type="EMBL" id="CEZ19663.1"/>
    </source>
</evidence>
<dbReference type="OrthoDB" id="9803420at2"/>
<organism evidence="18 19">
    <name type="scientific">Candidatus Methylopumilus planktonicus</name>
    <dbReference type="NCBI Taxonomy" id="1581557"/>
    <lineage>
        <taxon>Bacteria</taxon>
        <taxon>Pseudomonadati</taxon>
        <taxon>Pseudomonadota</taxon>
        <taxon>Betaproteobacteria</taxon>
        <taxon>Nitrosomonadales</taxon>
        <taxon>Methylophilaceae</taxon>
        <taxon>Candidatus Methylopumilus</taxon>
    </lineage>
</organism>
<dbReference type="KEGG" id="mbat:BN1208_0777"/>
<dbReference type="Pfam" id="PF01351">
    <property type="entry name" value="RNase_HII"/>
    <property type="match status" value="1"/>
</dbReference>
<feature type="binding site" evidence="14 15">
    <location>
        <position position="10"/>
    </location>
    <ligand>
        <name>a divalent metal cation</name>
        <dbReference type="ChEBI" id="CHEBI:60240"/>
    </ligand>
</feature>
<keyword evidence="13 14" id="KW-0464">Manganese</keyword>
<evidence type="ECO:0000256" key="4">
    <source>
        <dbReference type="ARBA" id="ARBA00004496"/>
    </source>
</evidence>
<dbReference type="GO" id="GO:0043137">
    <property type="term" value="P:DNA replication, removal of RNA primer"/>
    <property type="evidence" value="ECO:0007669"/>
    <property type="project" value="TreeGrafter"/>
</dbReference>
<keyword evidence="8 14" id="KW-0963">Cytoplasm</keyword>
<evidence type="ECO:0000256" key="9">
    <source>
        <dbReference type="ARBA" id="ARBA00022722"/>
    </source>
</evidence>
<protein>
    <recommendedName>
        <fullName evidence="7 14">Ribonuclease HII</fullName>
        <shortName evidence="14">RNase HII</shortName>
        <ecNumber evidence="6 14">3.1.26.4</ecNumber>
    </recommendedName>
</protein>
<evidence type="ECO:0000256" key="12">
    <source>
        <dbReference type="ARBA" id="ARBA00022801"/>
    </source>
</evidence>
<dbReference type="InterPro" id="IPR036397">
    <property type="entry name" value="RNaseH_sf"/>
</dbReference>
<evidence type="ECO:0000256" key="7">
    <source>
        <dbReference type="ARBA" id="ARBA00019179"/>
    </source>
</evidence>
<dbReference type="PANTHER" id="PTHR10954">
    <property type="entry name" value="RIBONUCLEASE H2 SUBUNIT A"/>
    <property type="match status" value="1"/>
</dbReference>
<keyword evidence="10 14" id="KW-0479">Metal-binding</keyword>
<gene>
    <name evidence="14 18" type="primary">rnhB</name>
    <name evidence="18" type="ORF">BN1208_0777</name>
</gene>
<dbReference type="AlphaFoldDB" id="A0A0D6EWK4"/>
<keyword evidence="11 14" id="KW-0255">Endonuclease</keyword>
<sequence length="191" mass="21023">MQVNLICGVDEAGRGPLAGPVYAAAVILGPDFDTEGLRDSKKLSESKRYSLAVHIKKNALAWSVGICSASEIDEINIHQATLLAMKRAIEGLDGYRSIKVMVDGLFCPQVDFPGEAIVKGDDKVAEISAASIIAKTERDLKMIEIDKIYPGYQFKKHKGYPTKLHIEMIKSEGPCEYHRKSFSPIKEMLAL</sequence>
<dbReference type="Proteomes" id="UP000064007">
    <property type="component" value="Chromosome 1"/>
</dbReference>
<keyword evidence="12 14" id="KW-0378">Hydrolase</keyword>
<comment type="similarity">
    <text evidence="5 14 16">Belongs to the RNase HII family.</text>
</comment>
<dbReference type="RefSeq" id="WP_046488061.1">
    <property type="nucleotide sequence ID" value="NZ_LN827929.1"/>
</dbReference>
<feature type="binding site" evidence="14 15">
    <location>
        <position position="11"/>
    </location>
    <ligand>
        <name>a divalent metal cation</name>
        <dbReference type="ChEBI" id="CHEBI:60240"/>
    </ligand>
</feature>
<dbReference type="GO" id="GO:0003723">
    <property type="term" value="F:RNA binding"/>
    <property type="evidence" value="ECO:0007669"/>
    <property type="project" value="UniProtKB-UniRule"/>
</dbReference>
<feature type="binding site" evidence="14 15">
    <location>
        <position position="103"/>
    </location>
    <ligand>
        <name>a divalent metal cation</name>
        <dbReference type="ChEBI" id="CHEBI:60240"/>
    </ligand>
</feature>
<dbReference type="GO" id="GO:0006298">
    <property type="term" value="P:mismatch repair"/>
    <property type="evidence" value="ECO:0007669"/>
    <property type="project" value="TreeGrafter"/>
</dbReference>
<dbReference type="PANTHER" id="PTHR10954:SF18">
    <property type="entry name" value="RIBONUCLEASE HII"/>
    <property type="match status" value="1"/>
</dbReference>
<evidence type="ECO:0000256" key="3">
    <source>
        <dbReference type="ARBA" id="ARBA00004065"/>
    </source>
</evidence>
<dbReference type="HAMAP" id="MF_00052_B">
    <property type="entry name" value="RNase_HII_B"/>
    <property type="match status" value="1"/>
</dbReference>
<dbReference type="InterPro" id="IPR001352">
    <property type="entry name" value="RNase_HII/HIII"/>
</dbReference>
<dbReference type="NCBIfam" id="NF000596">
    <property type="entry name" value="PRK00015.1-4"/>
    <property type="match status" value="1"/>
</dbReference>
<evidence type="ECO:0000256" key="1">
    <source>
        <dbReference type="ARBA" id="ARBA00000077"/>
    </source>
</evidence>
<dbReference type="SUPFAM" id="SSF53098">
    <property type="entry name" value="Ribonuclease H-like"/>
    <property type="match status" value="1"/>
</dbReference>
<evidence type="ECO:0000256" key="6">
    <source>
        <dbReference type="ARBA" id="ARBA00012180"/>
    </source>
</evidence>
<dbReference type="CDD" id="cd07182">
    <property type="entry name" value="RNase_HII_bacteria_HII_like"/>
    <property type="match status" value="1"/>
</dbReference>
<evidence type="ECO:0000256" key="16">
    <source>
        <dbReference type="RuleBase" id="RU003515"/>
    </source>
</evidence>
<dbReference type="GO" id="GO:0005737">
    <property type="term" value="C:cytoplasm"/>
    <property type="evidence" value="ECO:0007669"/>
    <property type="project" value="UniProtKB-SubCell"/>
</dbReference>
<proteinExistence type="inferred from homology"/>
<evidence type="ECO:0000256" key="10">
    <source>
        <dbReference type="ARBA" id="ARBA00022723"/>
    </source>
</evidence>
<dbReference type="HOGENOM" id="CLU_036532_3_2_4"/>
<feature type="domain" description="RNase H type-2" evidence="17">
    <location>
        <begin position="4"/>
        <end position="191"/>
    </location>
</feature>
<evidence type="ECO:0000256" key="11">
    <source>
        <dbReference type="ARBA" id="ARBA00022759"/>
    </source>
</evidence>
<dbReference type="NCBIfam" id="NF000595">
    <property type="entry name" value="PRK00015.1-3"/>
    <property type="match status" value="1"/>
</dbReference>
<evidence type="ECO:0000256" key="5">
    <source>
        <dbReference type="ARBA" id="ARBA00007383"/>
    </source>
</evidence>
<dbReference type="GO" id="GO:0030145">
    <property type="term" value="F:manganese ion binding"/>
    <property type="evidence" value="ECO:0007669"/>
    <property type="project" value="UniProtKB-UniRule"/>
</dbReference>
<evidence type="ECO:0000256" key="15">
    <source>
        <dbReference type="PROSITE-ProRule" id="PRU01319"/>
    </source>
</evidence>
<evidence type="ECO:0000256" key="2">
    <source>
        <dbReference type="ARBA" id="ARBA00001946"/>
    </source>
</evidence>
<evidence type="ECO:0000256" key="14">
    <source>
        <dbReference type="HAMAP-Rule" id="MF_00052"/>
    </source>
</evidence>
<evidence type="ECO:0000256" key="13">
    <source>
        <dbReference type="ARBA" id="ARBA00023211"/>
    </source>
</evidence>
<dbReference type="PROSITE" id="PS51975">
    <property type="entry name" value="RNASE_H_2"/>
    <property type="match status" value="1"/>
</dbReference>
<reference evidence="19" key="1">
    <citation type="submission" date="2014-12" db="EMBL/GenBank/DDBJ databases">
        <authorList>
            <person name="Salcher M.M."/>
        </authorList>
    </citation>
    <scope>NUCLEOTIDE SEQUENCE [LARGE SCALE GENOMIC DNA]</scope>
    <source>
        <strain evidence="19">MMS-10A-171</strain>
    </source>
</reference>
<comment type="catalytic activity">
    <reaction evidence="1 14 15 16">
        <text>Endonucleolytic cleavage to 5'-phosphomonoester.</text>
        <dbReference type="EC" id="3.1.26.4"/>
    </reaction>
</comment>
<dbReference type="InterPro" id="IPR024567">
    <property type="entry name" value="RNase_HII/HIII_dom"/>
</dbReference>
<dbReference type="Gene3D" id="3.30.420.10">
    <property type="entry name" value="Ribonuclease H-like superfamily/Ribonuclease H"/>
    <property type="match status" value="1"/>
</dbReference>
<keyword evidence="9 14" id="KW-0540">Nuclease</keyword>
<comment type="function">
    <text evidence="3 14 16">Endonuclease that specifically degrades the RNA of RNA-DNA hybrids.</text>
</comment>
<accession>A0A0D6EWK4</accession>